<evidence type="ECO:0000313" key="2">
    <source>
        <dbReference type="Proteomes" id="UP001314169"/>
    </source>
</evidence>
<dbReference type="EMBL" id="OY882863">
    <property type="protein sequence ID" value="CAK6446754.1"/>
    <property type="molecule type" value="Genomic_DNA"/>
</dbReference>
<dbReference type="Proteomes" id="UP001314169">
    <property type="component" value="Chromosome 6"/>
</dbReference>
<organism evidence="1 2">
    <name type="scientific">Pipistrellus nathusii</name>
    <name type="common">Nathusius' pipistrelle</name>
    <dbReference type="NCBI Taxonomy" id="59473"/>
    <lineage>
        <taxon>Eukaryota</taxon>
        <taxon>Metazoa</taxon>
        <taxon>Chordata</taxon>
        <taxon>Craniata</taxon>
        <taxon>Vertebrata</taxon>
        <taxon>Euteleostomi</taxon>
        <taxon>Mammalia</taxon>
        <taxon>Eutheria</taxon>
        <taxon>Laurasiatheria</taxon>
        <taxon>Chiroptera</taxon>
        <taxon>Yangochiroptera</taxon>
        <taxon>Vespertilionidae</taxon>
        <taxon>Pipistrellus</taxon>
    </lineage>
</organism>
<gene>
    <name evidence="1" type="ORF">MPIPNATIZW_LOCUS15060</name>
</gene>
<sequence>MSGCPCHLIFQSTCLYFLPRQYTVISLAVKLQGQLGFFIVPTLLISSRGSCYFFPLHASWLFFSFEHYNLLPLVSFSAVNPSPSSDISVPKILLSSCYFSVQGLRITSHC</sequence>
<evidence type="ECO:0000313" key="1">
    <source>
        <dbReference type="EMBL" id="CAK6446754.1"/>
    </source>
</evidence>
<name>A0ABP0AA89_PIPNA</name>
<accession>A0ABP0AA89</accession>
<keyword evidence="2" id="KW-1185">Reference proteome</keyword>
<proteinExistence type="predicted"/>
<protein>
    <submittedName>
        <fullName evidence="1">Uncharacterized protein</fullName>
    </submittedName>
</protein>
<reference evidence="1" key="1">
    <citation type="submission" date="2023-12" db="EMBL/GenBank/DDBJ databases">
        <authorList>
            <person name="Brown T."/>
        </authorList>
    </citation>
    <scope>NUCLEOTIDE SEQUENCE</scope>
</reference>